<dbReference type="Proteomes" id="UP000320055">
    <property type="component" value="Unassembled WGS sequence"/>
</dbReference>
<keyword evidence="3" id="KW-1185">Reference proteome</keyword>
<dbReference type="AlphaFoldDB" id="A0A563VJP3"/>
<feature type="region of interest" description="Disordered" evidence="1">
    <location>
        <begin position="16"/>
        <end position="43"/>
    </location>
</feature>
<name>A0A563VJP3_9CYAN</name>
<reference evidence="2 3" key="1">
    <citation type="submission" date="2019-01" db="EMBL/GenBank/DDBJ databases">
        <authorList>
            <person name="Brito A."/>
        </authorList>
    </citation>
    <scope>NUCLEOTIDE SEQUENCE [LARGE SCALE GENOMIC DNA]</scope>
    <source>
        <strain evidence="2">1</strain>
    </source>
</reference>
<dbReference type="EMBL" id="CAACVJ010000016">
    <property type="protein sequence ID" value="VEP11649.1"/>
    <property type="molecule type" value="Genomic_DNA"/>
</dbReference>
<organism evidence="2 3">
    <name type="scientific">Hyella patelloides LEGE 07179</name>
    <dbReference type="NCBI Taxonomy" id="945734"/>
    <lineage>
        <taxon>Bacteria</taxon>
        <taxon>Bacillati</taxon>
        <taxon>Cyanobacteriota</taxon>
        <taxon>Cyanophyceae</taxon>
        <taxon>Pleurocapsales</taxon>
        <taxon>Hyellaceae</taxon>
        <taxon>Hyella</taxon>
    </lineage>
</organism>
<sequence length="43" mass="4856">MALNKSILIKISLPLPNFNNEKSNIDPPETNRYLSRSSPKSIN</sequence>
<gene>
    <name evidence="2" type="ORF">H1P_1120006</name>
</gene>
<protein>
    <submittedName>
        <fullName evidence="2">Uncharacterized protein</fullName>
    </submittedName>
</protein>
<evidence type="ECO:0000313" key="3">
    <source>
        <dbReference type="Proteomes" id="UP000320055"/>
    </source>
</evidence>
<proteinExistence type="predicted"/>
<evidence type="ECO:0000256" key="1">
    <source>
        <dbReference type="SAM" id="MobiDB-lite"/>
    </source>
</evidence>
<accession>A0A563VJP3</accession>
<feature type="compositionally biased region" description="Polar residues" evidence="1">
    <location>
        <begin position="32"/>
        <end position="43"/>
    </location>
</feature>
<evidence type="ECO:0000313" key="2">
    <source>
        <dbReference type="EMBL" id="VEP11649.1"/>
    </source>
</evidence>